<organism evidence="6 7">
    <name type="scientific">Acinetobacter stercoris</name>
    <dbReference type="NCBI Taxonomy" id="2126983"/>
    <lineage>
        <taxon>Bacteria</taxon>
        <taxon>Pseudomonadati</taxon>
        <taxon>Pseudomonadota</taxon>
        <taxon>Gammaproteobacteria</taxon>
        <taxon>Moraxellales</taxon>
        <taxon>Moraxellaceae</taxon>
        <taxon>Acinetobacter</taxon>
    </lineage>
</organism>
<comment type="subcellular location">
    <subcellularLocation>
        <location evidence="1">Cell outer membrane</location>
    </subcellularLocation>
</comment>
<reference evidence="7" key="1">
    <citation type="submission" date="2018-03" db="EMBL/GenBank/DDBJ databases">
        <authorList>
            <person name="Blom J."/>
        </authorList>
    </citation>
    <scope>NUCLEOTIDE SEQUENCE [LARGE SCALE GENOMIC DNA]</scope>
    <source>
        <strain evidence="7">KPC-SM-21</strain>
    </source>
</reference>
<accession>A0A2U3N004</accession>
<keyword evidence="5" id="KW-0998">Cell outer membrane</keyword>
<keyword evidence="3" id="KW-0732">Signal</keyword>
<dbReference type="EMBL" id="OOGT01000094">
    <property type="protein sequence ID" value="SPL70965.1"/>
    <property type="molecule type" value="Genomic_DNA"/>
</dbReference>
<name>A0A2U3N004_9GAMM</name>
<protein>
    <submittedName>
        <fullName evidence="6">MltA-interacting protein</fullName>
    </submittedName>
</protein>
<evidence type="ECO:0000256" key="3">
    <source>
        <dbReference type="ARBA" id="ARBA00022729"/>
    </source>
</evidence>
<dbReference type="FunCoup" id="A0A2U3N004">
    <property type="interactions" value="93"/>
</dbReference>
<dbReference type="Pfam" id="PF06629">
    <property type="entry name" value="MipA"/>
    <property type="match status" value="1"/>
</dbReference>
<keyword evidence="4" id="KW-0472">Membrane</keyword>
<dbReference type="GO" id="GO:0009279">
    <property type="term" value="C:cell outer membrane"/>
    <property type="evidence" value="ECO:0007669"/>
    <property type="project" value="UniProtKB-SubCell"/>
</dbReference>
<dbReference type="AlphaFoldDB" id="A0A2U3N004"/>
<evidence type="ECO:0000256" key="4">
    <source>
        <dbReference type="ARBA" id="ARBA00023136"/>
    </source>
</evidence>
<evidence type="ECO:0000256" key="1">
    <source>
        <dbReference type="ARBA" id="ARBA00004442"/>
    </source>
</evidence>
<dbReference type="Proteomes" id="UP000245974">
    <property type="component" value="Unassembled WGS sequence"/>
</dbReference>
<comment type="similarity">
    <text evidence="2">Belongs to the MipA/OmpV family.</text>
</comment>
<gene>
    <name evidence="6" type="primary">mipA</name>
    <name evidence="6" type="ORF">KPC_2143</name>
</gene>
<evidence type="ECO:0000256" key="5">
    <source>
        <dbReference type="ARBA" id="ARBA00023237"/>
    </source>
</evidence>
<proteinExistence type="inferred from homology"/>
<evidence type="ECO:0000256" key="2">
    <source>
        <dbReference type="ARBA" id="ARBA00005722"/>
    </source>
</evidence>
<dbReference type="PANTHER" id="PTHR38776:SF1">
    <property type="entry name" value="MLTA-INTERACTING PROTEIN-RELATED"/>
    <property type="match status" value="1"/>
</dbReference>
<evidence type="ECO:0000313" key="6">
    <source>
        <dbReference type="EMBL" id="SPL70965.1"/>
    </source>
</evidence>
<keyword evidence="7" id="KW-1185">Reference proteome</keyword>
<sequence>MHQETDRIKHLSFLISTGNQFSEDLFMLNEKIRKSLFFCVLSTSTLSSAFVFADDADAARLGLGINYSVNYQVYHGDDVNHSILPVIFYDNKKVYIEGSEAGVYLVNNDNNELRLNAYYDGSEFDPAGKVRALNKRDWSIMAGASYMRITPYGGFKAQIGTDVLSRSKGTVASLAYLAELNTGKWSIYPELGMQWNDSKYNQYYYGVSAEEAELSHLKEYHLDQSVQPYASLNVNYKVTRDWNAFAGLDLTYLSDTQSKSPMVNRRLDITPSIGIMRRF</sequence>
<dbReference type="PANTHER" id="PTHR38776">
    <property type="entry name" value="MLTA-INTERACTING PROTEIN-RELATED"/>
    <property type="match status" value="1"/>
</dbReference>
<evidence type="ECO:0000313" key="7">
    <source>
        <dbReference type="Proteomes" id="UP000245974"/>
    </source>
</evidence>
<dbReference type="InParanoid" id="A0A2U3N004"/>
<dbReference type="InterPro" id="IPR010583">
    <property type="entry name" value="MipA"/>
</dbReference>